<evidence type="ECO:0000313" key="20">
    <source>
        <dbReference type="EMBL" id="TRY97235.1"/>
    </source>
</evidence>
<keyword evidence="9 19" id="KW-0732">Signal</keyword>
<dbReference type="SUPFAM" id="SSF50923">
    <property type="entry name" value="Hemopexin-like domain"/>
    <property type="match status" value="2"/>
</dbReference>
<feature type="glycosylation site" description="N-linked (GlcNAc...) asparagine" evidence="16">
    <location>
        <position position="200"/>
    </location>
</feature>
<feature type="disulfide bond" evidence="14">
    <location>
        <begin position="162"/>
        <end position="167"/>
    </location>
</feature>
<feature type="repeat" description="Hemopexin" evidence="17">
    <location>
        <begin position="153"/>
        <end position="197"/>
    </location>
</feature>
<keyword evidence="21" id="KW-1185">Reference proteome</keyword>
<dbReference type="PANTHER" id="PTHR22917:SF10">
    <property type="entry name" value="HEMOPEXIN"/>
    <property type="match status" value="1"/>
</dbReference>
<evidence type="ECO:0000256" key="14">
    <source>
        <dbReference type="PIRSR" id="PIRSR002551-1"/>
    </source>
</evidence>
<feature type="disulfide bond" evidence="14">
    <location>
        <begin position="201"/>
        <end position="213"/>
    </location>
</feature>
<dbReference type="GO" id="GO:0005615">
    <property type="term" value="C:extracellular space"/>
    <property type="evidence" value="ECO:0007669"/>
    <property type="project" value="TreeGrafter"/>
</dbReference>
<evidence type="ECO:0000256" key="1">
    <source>
        <dbReference type="ARBA" id="ARBA00002031"/>
    </source>
</evidence>
<evidence type="ECO:0000256" key="12">
    <source>
        <dbReference type="ARBA" id="ARBA00023180"/>
    </source>
</evidence>
<keyword evidence="7 13" id="KW-0349">Heme</keyword>
<dbReference type="InterPro" id="IPR016358">
    <property type="entry name" value="Hemopexin"/>
</dbReference>
<organism evidence="20 21">
    <name type="scientific">Danionella cerebrum</name>
    <dbReference type="NCBI Taxonomy" id="2873325"/>
    <lineage>
        <taxon>Eukaryota</taxon>
        <taxon>Metazoa</taxon>
        <taxon>Chordata</taxon>
        <taxon>Craniata</taxon>
        <taxon>Vertebrata</taxon>
        <taxon>Euteleostomi</taxon>
        <taxon>Actinopterygii</taxon>
        <taxon>Neopterygii</taxon>
        <taxon>Teleostei</taxon>
        <taxon>Ostariophysi</taxon>
        <taxon>Cypriniformes</taxon>
        <taxon>Danionidae</taxon>
        <taxon>Danioninae</taxon>
        <taxon>Danionella</taxon>
    </lineage>
</organism>
<feature type="repeat" description="Hemopexin" evidence="17">
    <location>
        <begin position="263"/>
        <end position="305"/>
    </location>
</feature>
<comment type="similarity">
    <text evidence="3 13">Belongs to the hemopexin family.</text>
</comment>
<evidence type="ECO:0000256" key="18">
    <source>
        <dbReference type="SAM" id="MobiDB-lite"/>
    </source>
</evidence>
<comment type="subcellular location">
    <subcellularLocation>
        <location evidence="2">Secreted</location>
    </subcellularLocation>
</comment>
<dbReference type="InterPro" id="IPR000585">
    <property type="entry name" value="Hemopexin-like_dom"/>
</dbReference>
<keyword evidence="11 13" id="KW-0408">Iron</keyword>
<accession>A0A553R4Y6</accession>
<comment type="function">
    <text evidence="1 13">Binds heme and transports it to the liver for breakdown and iron recovery, after which the free hemopexin returns to the circulation.</text>
</comment>
<dbReference type="SMART" id="SM00120">
    <property type="entry name" value="HX"/>
    <property type="match status" value="4"/>
</dbReference>
<dbReference type="AlphaFoldDB" id="A0A553R4Y6"/>
<dbReference type="GO" id="GO:0046872">
    <property type="term" value="F:metal ion binding"/>
    <property type="evidence" value="ECO:0007669"/>
    <property type="project" value="UniProtKB-UniRule"/>
</dbReference>
<dbReference type="PANTHER" id="PTHR22917">
    <property type="entry name" value="HEMOPEXIN DOMAIN-CONTAINING PROTEIN"/>
    <property type="match status" value="1"/>
</dbReference>
<dbReference type="GO" id="GO:0006879">
    <property type="term" value="P:intracellular iron ion homeostasis"/>
    <property type="evidence" value="ECO:0007669"/>
    <property type="project" value="InterPro"/>
</dbReference>
<keyword evidence="12" id="KW-0325">Glycoprotein</keyword>
<dbReference type="GO" id="GO:0015232">
    <property type="term" value="F:heme transmembrane transporter activity"/>
    <property type="evidence" value="ECO:0007669"/>
    <property type="project" value="InterPro"/>
</dbReference>
<feature type="disulfide bond" evidence="14">
    <location>
        <begin position="362"/>
        <end position="405"/>
    </location>
</feature>
<gene>
    <name evidence="20" type="ORF">DNTS_013721</name>
</gene>
<evidence type="ECO:0000256" key="5">
    <source>
        <dbReference type="ARBA" id="ARBA00022448"/>
    </source>
</evidence>
<keyword evidence="8 13" id="KW-0479">Metal-binding</keyword>
<keyword evidence="10" id="KW-0677">Repeat</keyword>
<dbReference type="CDD" id="cd00094">
    <property type="entry name" value="HX"/>
    <property type="match status" value="1"/>
</dbReference>
<keyword evidence="5 13" id="KW-0813">Transport</keyword>
<evidence type="ECO:0000256" key="4">
    <source>
        <dbReference type="ARBA" id="ARBA00013632"/>
    </source>
</evidence>
<evidence type="ECO:0000256" key="17">
    <source>
        <dbReference type="PROSITE-ProRule" id="PRU01011"/>
    </source>
</evidence>
<feature type="repeat" description="Hemopexin" evidence="17">
    <location>
        <begin position="100"/>
        <end position="152"/>
    </location>
</feature>
<dbReference type="OrthoDB" id="8953614at2759"/>
<evidence type="ECO:0000256" key="10">
    <source>
        <dbReference type="ARBA" id="ARBA00022737"/>
    </source>
</evidence>
<dbReference type="Proteomes" id="UP000316079">
    <property type="component" value="Unassembled WGS sequence"/>
</dbReference>
<sequence length="448" mass="51385">MRLIQTLALCLALVLSHAAPHNHLKDPHSKDKDHKHEGHKHELHHGATLDRCAGMEFDAVAVNEEGIPYFFKGDHLFKGFHGHAELSNKTFPELDDHHHLGHVDAAFRMHSEHSPEHHDHQFFFLDNKVFSYYKHKLEKGYPKDISAEFPGIPDHLDAAVECPKPDCPEDTVIFFKAHEIFHYNMKTKKVDERVFKTMPNCTGAFHFMGHYYCFHGHQFSKFDPMTGEVHGKYPKESRDYFMRCPHFGNKTTDDHIEREQCSRVHLDAVTAEDNGNVYAFRGHHFLSMKNDKFHSDSIESEFKELHSEVDAVFSYEGHFYMIKDNQVYVYQVGEPHTHLDGFPKPIKEVLGIDGPVDAAFVCADHHIAHIVKGKTIYDVDLKASPRVPVKEGTITLFKNIDTAMCGPKGLTVIIGNHFYHFESTAVMLKAKMLPEQQKVSQQLFGCDH</sequence>
<dbReference type="InterPro" id="IPR051298">
    <property type="entry name" value="Heme_transport/Cell_adhesion"/>
</dbReference>
<feature type="repeat" description="Hemopexin" evidence="17">
    <location>
        <begin position="54"/>
        <end position="94"/>
    </location>
</feature>
<evidence type="ECO:0000256" key="19">
    <source>
        <dbReference type="SAM" id="SignalP"/>
    </source>
</evidence>
<evidence type="ECO:0000256" key="16">
    <source>
        <dbReference type="PIRSR" id="PIRSR002551-3"/>
    </source>
</evidence>
<dbReference type="PIRSF" id="PIRSF002551">
    <property type="entry name" value="Hemopexin_chordata"/>
    <property type="match status" value="1"/>
</dbReference>
<feature type="disulfide bond" evidence="14">
    <location>
        <begin position="52"/>
        <end position="244"/>
    </location>
</feature>
<evidence type="ECO:0000256" key="7">
    <source>
        <dbReference type="ARBA" id="ARBA00022617"/>
    </source>
</evidence>
<feature type="binding site" description="axial binding residue" evidence="15">
    <location>
        <position position="294"/>
    </location>
    <ligand>
        <name>heme</name>
        <dbReference type="ChEBI" id="CHEBI:30413"/>
        <label>2</label>
    </ligand>
    <ligandPart>
        <name>Fe</name>
        <dbReference type="ChEBI" id="CHEBI:18248"/>
    </ligandPart>
</feature>
<feature type="chain" id="PRO_5021806512" description="Hemopexin" evidence="19">
    <location>
        <begin position="19"/>
        <end position="448"/>
    </location>
</feature>
<dbReference type="Pfam" id="PF00045">
    <property type="entry name" value="Hemopexin"/>
    <property type="match status" value="1"/>
</dbReference>
<name>A0A553R4Y6_9TELE</name>
<evidence type="ECO:0000256" key="2">
    <source>
        <dbReference type="ARBA" id="ARBA00004613"/>
    </source>
</evidence>
<dbReference type="FunFam" id="2.110.10.10:FF:000009">
    <property type="entry name" value="Hemopexin"/>
    <property type="match status" value="1"/>
</dbReference>
<dbReference type="EMBL" id="SRMA01025236">
    <property type="protein sequence ID" value="TRY97235.1"/>
    <property type="molecule type" value="Genomic_DNA"/>
</dbReference>
<feature type="repeat" description="Hemopexin" evidence="17">
    <location>
        <begin position="198"/>
        <end position="244"/>
    </location>
</feature>
<feature type="repeat" description="Hemopexin" evidence="17">
    <location>
        <begin position="306"/>
        <end position="353"/>
    </location>
</feature>
<dbReference type="PROSITE" id="PS51642">
    <property type="entry name" value="HEMOPEXIN_2"/>
    <property type="match status" value="6"/>
</dbReference>
<evidence type="ECO:0000256" key="11">
    <source>
        <dbReference type="ARBA" id="ARBA00023004"/>
    </source>
</evidence>
<keyword evidence="6 13" id="KW-0964">Secreted</keyword>
<protein>
    <recommendedName>
        <fullName evidence="4 13">Hemopexin</fullName>
    </recommendedName>
</protein>
<dbReference type="InterPro" id="IPR018487">
    <property type="entry name" value="Hemopexin-like_repeat"/>
</dbReference>
<feature type="signal peptide" evidence="19">
    <location>
        <begin position="1"/>
        <end position="18"/>
    </location>
</feature>
<evidence type="ECO:0000256" key="9">
    <source>
        <dbReference type="ARBA" id="ARBA00022729"/>
    </source>
</evidence>
<evidence type="ECO:0000256" key="13">
    <source>
        <dbReference type="PIRNR" id="PIRNR002551"/>
    </source>
</evidence>
<proteinExistence type="inferred from homology"/>
<dbReference type="Gene3D" id="2.110.10.10">
    <property type="entry name" value="Hemopexin-like domain"/>
    <property type="match status" value="2"/>
</dbReference>
<keyword evidence="14" id="KW-1015">Disulfide bond</keyword>
<reference evidence="20 21" key="1">
    <citation type="journal article" date="2019" name="Sci. Data">
        <title>Hybrid genome assembly and annotation of Danionella translucida.</title>
        <authorList>
            <person name="Kadobianskyi M."/>
            <person name="Schulze L."/>
            <person name="Schuelke M."/>
            <person name="Judkewitz B."/>
        </authorList>
    </citation>
    <scope>NUCLEOTIDE SEQUENCE [LARGE SCALE GENOMIC DNA]</scope>
    <source>
        <strain evidence="20 21">Bolton</strain>
    </source>
</reference>
<evidence type="ECO:0000256" key="8">
    <source>
        <dbReference type="ARBA" id="ARBA00022723"/>
    </source>
</evidence>
<feature type="region of interest" description="Disordered" evidence="18">
    <location>
        <begin position="21"/>
        <end position="45"/>
    </location>
</feature>
<evidence type="ECO:0000256" key="3">
    <source>
        <dbReference type="ARBA" id="ARBA00011072"/>
    </source>
</evidence>
<evidence type="ECO:0000256" key="6">
    <source>
        <dbReference type="ARBA" id="ARBA00022525"/>
    </source>
</evidence>
<feature type="compositionally biased region" description="Basic and acidic residues" evidence="18">
    <location>
        <begin position="23"/>
        <end position="45"/>
    </location>
</feature>
<comment type="caution">
    <text evidence="20">The sequence shown here is derived from an EMBL/GenBank/DDBJ whole genome shotgun (WGS) entry which is preliminary data.</text>
</comment>
<evidence type="ECO:0000256" key="15">
    <source>
        <dbReference type="PIRSR" id="PIRSR002551-2"/>
    </source>
</evidence>
<evidence type="ECO:0000313" key="21">
    <source>
        <dbReference type="Proteomes" id="UP000316079"/>
    </source>
</evidence>
<dbReference type="STRING" id="623744.A0A553R4Y6"/>
<dbReference type="InterPro" id="IPR036375">
    <property type="entry name" value="Hemopexin-like_dom_sf"/>
</dbReference>